<dbReference type="EMBL" id="LCQD01000044">
    <property type="protein sequence ID" value="KKW10222.1"/>
    <property type="molecule type" value="Genomic_DNA"/>
</dbReference>
<protein>
    <submittedName>
        <fullName evidence="1">Uncharacterized protein</fullName>
    </submittedName>
</protein>
<gene>
    <name evidence="1" type="ORF">UY48_C0044G0006</name>
</gene>
<dbReference type="Proteomes" id="UP000034588">
    <property type="component" value="Unassembled WGS sequence"/>
</dbReference>
<comment type="caution">
    <text evidence="1">The sequence shown here is derived from an EMBL/GenBank/DDBJ whole genome shotgun (WGS) entry which is preliminary data.</text>
</comment>
<name>A0A0G1Y5S4_9BACT</name>
<dbReference type="AlphaFoldDB" id="A0A0G1Y5S4"/>
<accession>A0A0G1Y5S4</accession>
<reference evidence="1 2" key="1">
    <citation type="journal article" date="2015" name="Nature">
        <title>rRNA introns, odd ribosomes, and small enigmatic genomes across a large radiation of phyla.</title>
        <authorList>
            <person name="Brown C.T."/>
            <person name="Hug L.A."/>
            <person name="Thomas B.C."/>
            <person name="Sharon I."/>
            <person name="Castelle C.J."/>
            <person name="Singh A."/>
            <person name="Wilkins M.J."/>
            <person name="Williams K.H."/>
            <person name="Banfield J.F."/>
        </authorList>
    </citation>
    <scope>NUCLEOTIDE SEQUENCE [LARGE SCALE GENOMIC DNA]</scope>
</reference>
<sequence length="523" mass="57198">MGLKDEVAARVEALIVPDLKAAIAEQNEQMKLNQIALAEIEEKNAVQDTKIDTLTIAVSNIKFPDVQFMIDTAIDNITFPDVQGMIDRSIANLAVEQYIDPAELQAAVSNIVFPDVQGMIDTAIENIRFPDVQSMIDSSIANLTIEQYIDPAELQAAVSNIVLPDVQGMIDRSIGGFPTAKTLDVADRGFGAEKWFEIGYKSTISYIPISFSASQTFVTDALGAKVLTISDRGYGSEKWFEMKYQNNNIDIPLNTPAIRAQTDAMLKQAPVFQDLKLKIEDLLATGLDVSQYQDLISGWITDTLSGYQLPTAKILDIADRGFGAEKWFEIGYKSTIGYIPISFSAYQLFVTDALGAKILNIADRGFGDETWFEMKYKSTPIDVPISLSAMRAWAADLLKTVGTKFDAVRTVLTGLKDRFSAIGDAFGLLKDDYDNMRVTIDGVQSAGSPVTEIDKLKAAVYIVKKSISGGTGVHHYNVDLNRSSDTPYSFYGLSAVIDNAKAQMKGAMDDIAAIIPSMALPTF</sequence>
<organism evidence="1 2">
    <name type="scientific">Candidatus Gottesmanbacteria bacterium GW2011_GWB1_49_7</name>
    <dbReference type="NCBI Taxonomy" id="1618448"/>
    <lineage>
        <taxon>Bacteria</taxon>
        <taxon>Candidatus Gottesmaniibacteriota</taxon>
    </lineage>
</organism>
<evidence type="ECO:0000313" key="1">
    <source>
        <dbReference type="EMBL" id="KKW10222.1"/>
    </source>
</evidence>
<evidence type="ECO:0000313" key="2">
    <source>
        <dbReference type="Proteomes" id="UP000034588"/>
    </source>
</evidence>
<proteinExistence type="predicted"/>